<evidence type="ECO:0000256" key="1">
    <source>
        <dbReference type="ARBA" id="ARBA00022833"/>
    </source>
</evidence>
<dbReference type="PANTHER" id="PTHR43668:SF2">
    <property type="entry name" value="ALLANTOINASE"/>
    <property type="match status" value="1"/>
</dbReference>
<dbReference type="RefSeq" id="WP_028481864.1">
    <property type="nucleotide sequence ID" value="NZ_LVVZ01000032.1"/>
</dbReference>
<dbReference type="AlphaFoldDB" id="A0A1U7JDL3"/>
<dbReference type="GO" id="GO:0004038">
    <property type="term" value="F:allantoinase activity"/>
    <property type="evidence" value="ECO:0007669"/>
    <property type="project" value="TreeGrafter"/>
</dbReference>
<dbReference type="STRING" id="197461.A3843_16905"/>
<evidence type="ECO:0000259" key="4">
    <source>
        <dbReference type="Pfam" id="PF12890"/>
    </source>
</evidence>
<accession>A0A1U7JDL3</accession>
<dbReference type="Gene3D" id="2.30.40.10">
    <property type="entry name" value="Urease, subunit C, domain 1"/>
    <property type="match status" value="1"/>
</dbReference>
<dbReference type="SUPFAM" id="SSF51556">
    <property type="entry name" value="Metallo-dependent hydrolases"/>
    <property type="match status" value="1"/>
</dbReference>
<comment type="caution">
    <text evidence="5">The sequence shown here is derived from an EMBL/GenBank/DDBJ whole genome shotgun (WGS) entry which is preliminary data.</text>
</comment>
<keyword evidence="1" id="KW-0862">Zinc</keyword>
<dbReference type="GO" id="GO:0006221">
    <property type="term" value="P:pyrimidine nucleotide biosynthetic process"/>
    <property type="evidence" value="ECO:0007669"/>
    <property type="project" value="UniProtKB-KW"/>
</dbReference>
<dbReference type="OrthoDB" id="9803027at2"/>
<dbReference type="EMBL" id="LVVZ01000032">
    <property type="protein sequence ID" value="OKL42846.1"/>
    <property type="molecule type" value="Genomic_DNA"/>
</dbReference>
<evidence type="ECO:0000313" key="6">
    <source>
        <dbReference type="Proteomes" id="UP000185783"/>
    </source>
</evidence>
<protein>
    <submittedName>
        <fullName evidence="5">Dihydroorotase</fullName>
    </submittedName>
</protein>
<dbReference type="NCBIfam" id="NF006558">
    <property type="entry name" value="PRK09059.1"/>
    <property type="match status" value="1"/>
</dbReference>
<dbReference type="Pfam" id="PF07969">
    <property type="entry name" value="Amidohydro_3"/>
    <property type="match status" value="1"/>
</dbReference>
<feature type="domain" description="Dihydroorotase catalytic" evidence="4">
    <location>
        <begin position="59"/>
        <end position="243"/>
    </location>
</feature>
<dbReference type="InterPro" id="IPR011059">
    <property type="entry name" value="Metal-dep_hydrolase_composite"/>
</dbReference>
<feature type="domain" description="Amidohydrolase 3" evidence="3">
    <location>
        <begin position="349"/>
        <end position="430"/>
    </location>
</feature>
<dbReference type="CDD" id="cd01317">
    <property type="entry name" value="DHOase_IIa"/>
    <property type="match status" value="1"/>
</dbReference>
<sequence length="434" mass="46242">MAETNNPLVLTNARVIDPAANKDEPGAVLIRNGIIEAAGSAALNQGAPEGAITMDCGGAIVAPGLVDMGVTVGEPGAEHRETLESASQAAVAGGVTTMITSPDCDPVIDDPALVDFILRRARHTAIVNVHPMAALTKGLNGQEMSEIGLLKEAGAVAFTNATHPVTNSQVFSRLLTYARDFDALVVHQAQDKDLAGSGVMNAGLRASWLGLGGIPREAEFIAIERDMRLVAMTRGKYHARLISCPQSANAIRQAKKDGLNVTAGISINHLTLNENDIANYRTFHKMSPPLRTEDDRMEMVRAVADGTIDVIMSDHNPQDVETKRHPFAESEDGALGLETMLGAGMRLVHSGDVPLTKLLAAMTCNPADRLGLEAGRLSKGAPADLIVFDPDRPWIVEKENIRSRSKNSSFEDETLQGRVLTTLVAGRILYNIAA</sequence>
<dbReference type="GO" id="GO:0046872">
    <property type="term" value="F:metal ion binding"/>
    <property type="evidence" value="ECO:0007669"/>
    <property type="project" value="InterPro"/>
</dbReference>
<organism evidence="5 6">
    <name type="scientific">Pseudovibrio exalbescens</name>
    <dbReference type="NCBI Taxonomy" id="197461"/>
    <lineage>
        <taxon>Bacteria</taxon>
        <taxon>Pseudomonadati</taxon>
        <taxon>Pseudomonadota</taxon>
        <taxon>Alphaproteobacteria</taxon>
        <taxon>Hyphomicrobiales</taxon>
        <taxon>Stappiaceae</taxon>
        <taxon>Pseudovibrio</taxon>
    </lineage>
</organism>
<dbReference type="InterPro" id="IPR032466">
    <property type="entry name" value="Metal_Hydrolase"/>
</dbReference>
<dbReference type="InterPro" id="IPR024403">
    <property type="entry name" value="DHOase_cat"/>
</dbReference>
<name>A0A1U7JDL3_9HYPH</name>
<dbReference type="InterPro" id="IPR004722">
    <property type="entry name" value="DHOase"/>
</dbReference>
<reference evidence="5 6" key="1">
    <citation type="submission" date="2016-03" db="EMBL/GenBank/DDBJ databases">
        <title>Genome sequence of Nesiotobacter sp. nov., a moderately halophilic alphaproteobacterium isolated from the Yellow Sea, China.</title>
        <authorList>
            <person name="Zhang G."/>
            <person name="Zhang R."/>
        </authorList>
    </citation>
    <scope>NUCLEOTIDE SEQUENCE [LARGE SCALE GENOMIC DNA]</scope>
    <source>
        <strain evidence="5 6">WB1-6</strain>
    </source>
</reference>
<dbReference type="Pfam" id="PF12890">
    <property type="entry name" value="DHOase"/>
    <property type="match status" value="1"/>
</dbReference>
<gene>
    <name evidence="5" type="ORF">A3843_16905</name>
</gene>
<dbReference type="Proteomes" id="UP000185783">
    <property type="component" value="Unassembled WGS sequence"/>
</dbReference>
<dbReference type="PANTHER" id="PTHR43668">
    <property type="entry name" value="ALLANTOINASE"/>
    <property type="match status" value="1"/>
</dbReference>
<dbReference type="InterPro" id="IPR050138">
    <property type="entry name" value="DHOase/Allantoinase_Hydrolase"/>
</dbReference>
<proteinExistence type="predicted"/>
<dbReference type="GO" id="GO:0004151">
    <property type="term" value="F:dihydroorotase activity"/>
    <property type="evidence" value="ECO:0007669"/>
    <property type="project" value="InterPro"/>
</dbReference>
<dbReference type="SUPFAM" id="SSF51338">
    <property type="entry name" value="Composite domain of metallo-dependent hydrolases"/>
    <property type="match status" value="1"/>
</dbReference>
<dbReference type="GO" id="GO:0005737">
    <property type="term" value="C:cytoplasm"/>
    <property type="evidence" value="ECO:0007669"/>
    <property type="project" value="TreeGrafter"/>
</dbReference>
<evidence type="ECO:0000313" key="5">
    <source>
        <dbReference type="EMBL" id="OKL42846.1"/>
    </source>
</evidence>
<dbReference type="GO" id="GO:0006145">
    <property type="term" value="P:purine nucleobase catabolic process"/>
    <property type="evidence" value="ECO:0007669"/>
    <property type="project" value="TreeGrafter"/>
</dbReference>
<dbReference type="InterPro" id="IPR013108">
    <property type="entry name" value="Amidohydro_3"/>
</dbReference>
<dbReference type="Gene3D" id="3.20.20.140">
    <property type="entry name" value="Metal-dependent hydrolases"/>
    <property type="match status" value="1"/>
</dbReference>
<dbReference type="NCBIfam" id="TIGR00857">
    <property type="entry name" value="pyrC_multi"/>
    <property type="match status" value="1"/>
</dbReference>
<evidence type="ECO:0000259" key="3">
    <source>
        <dbReference type="Pfam" id="PF07969"/>
    </source>
</evidence>
<keyword evidence="6" id="KW-1185">Reference proteome</keyword>
<evidence type="ECO:0000256" key="2">
    <source>
        <dbReference type="ARBA" id="ARBA00022975"/>
    </source>
</evidence>
<keyword evidence="2" id="KW-0665">Pyrimidine biosynthesis</keyword>